<dbReference type="GO" id="GO:0005886">
    <property type="term" value="C:plasma membrane"/>
    <property type="evidence" value="ECO:0007669"/>
    <property type="project" value="TreeGrafter"/>
</dbReference>
<dbReference type="SUPFAM" id="SSF56801">
    <property type="entry name" value="Acetyl-CoA synthetase-like"/>
    <property type="match status" value="1"/>
</dbReference>
<sequence length="601" mass="64610">MPVAGHADIGLTKLKEKQGGTMTNSSMTALLAERARRQPDDCAYTFIDYDVDPNGYTESLTWAQLHNRAQVLAEELTLFGAAGDRAAILAPQGLDYIVAFFGALQAGLIAAPLSVPQYGVHDERISSVLRDCAPSVILTTSAVSAEVARYALGAGGRTATVVEVDSLDLDAPAQMNAPQARQSKIAYLQYTSGSTRVPAGVVVTHDNVVVNVDQAFSDYFDCSGQTPPGMTFVSWLPFYHDMGLIKGVCAPLVSGRSAVLMSPMAFLQRPARWMQQLALNPGSFSAAPNFAFELAARRTTDEDMAGLDLGDVLGICSGSERVHAATVKRFLDRFGRFNLRAEAIKPSYGLAEATVYVATSDRGQAPNIVRFDYEKLSSGHAMPCESEAAGGADLLGHGTVRSTTMRIVDPESGSENPAGKVGEIWVHGANVAKGYWQRPKETERAFSGRLVKPSSGTPAGPWLRTGDLGVVSDGELFIIGRIKDLLIVDGSNHYPDDIEATIQEMSGGRVAAISVPSAETEHLVTIVEVKKRGTEDEHHERLRTLKRQLTAAISTTHRLRVADIVFVAPGSIPITTSGKIRRSTCVELYGRGEFERLDQSA</sequence>
<gene>
    <name evidence="7" type="primary">fadD26_1</name>
    <name evidence="7" type="ORF">MLIT_14600</name>
</gene>
<dbReference type="InterPro" id="IPR000873">
    <property type="entry name" value="AMP-dep_synth/lig_dom"/>
</dbReference>
<dbReference type="GO" id="GO:0071766">
    <property type="term" value="P:Actinobacterium-type cell wall biogenesis"/>
    <property type="evidence" value="ECO:0007669"/>
    <property type="project" value="UniProtKB-ARBA"/>
</dbReference>
<keyword evidence="3" id="KW-0276">Fatty acid metabolism</keyword>
<dbReference type="PANTHER" id="PTHR22754">
    <property type="entry name" value="DISCO-INTERACTING PROTEIN 2 DIP2 -RELATED"/>
    <property type="match status" value="1"/>
</dbReference>
<dbReference type="GO" id="GO:0016874">
    <property type="term" value="F:ligase activity"/>
    <property type="evidence" value="ECO:0007669"/>
    <property type="project" value="UniProtKB-KW"/>
</dbReference>
<dbReference type="InterPro" id="IPR045851">
    <property type="entry name" value="AMP-bd_C_sf"/>
</dbReference>
<feature type="domain" description="AMP-binding enzyme C-terminal" evidence="6">
    <location>
        <begin position="484"/>
        <end position="595"/>
    </location>
</feature>
<dbReference type="Proteomes" id="UP000466607">
    <property type="component" value="Chromosome"/>
</dbReference>
<keyword evidence="4" id="KW-0443">Lipid metabolism</keyword>
<dbReference type="InterPro" id="IPR042099">
    <property type="entry name" value="ANL_N_sf"/>
</dbReference>
<reference evidence="7 8" key="1">
    <citation type="journal article" date="2019" name="Emerg. Microbes Infect.">
        <title>Comprehensive subspecies identification of 175 nontuberculous mycobacteria species based on 7547 genomic profiles.</title>
        <authorList>
            <person name="Matsumoto Y."/>
            <person name="Kinjo T."/>
            <person name="Motooka D."/>
            <person name="Nabeya D."/>
            <person name="Jung N."/>
            <person name="Uechi K."/>
            <person name="Horii T."/>
            <person name="Iida T."/>
            <person name="Fujita J."/>
            <person name="Nakamura S."/>
        </authorList>
    </citation>
    <scope>NUCLEOTIDE SEQUENCE [LARGE SCALE GENOMIC DNA]</scope>
    <source>
        <strain evidence="7 8">JCM 17423</strain>
    </source>
</reference>
<dbReference type="Gene3D" id="3.30.300.30">
    <property type="match status" value="1"/>
</dbReference>
<dbReference type="NCBIfam" id="NF004509">
    <property type="entry name" value="PRK05850.1"/>
    <property type="match status" value="1"/>
</dbReference>
<proteinExistence type="inferred from homology"/>
<dbReference type="InterPro" id="IPR025110">
    <property type="entry name" value="AMP-bd_C"/>
</dbReference>
<dbReference type="InterPro" id="IPR040097">
    <property type="entry name" value="FAAL/FAAC"/>
</dbReference>
<evidence type="ECO:0000313" key="8">
    <source>
        <dbReference type="Proteomes" id="UP000466607"/>
    </source>
</evidence>
<feature type="domain" description="AMP-dependent synthetase/ligase" evidence="5">
    <location>
        <begin position="32"/>
        <end position="436"/>
    </location>
</feature>
<evidence type="ECO:0000259" key="5">
    <source>
        <dbReference type="Pfam" id="PF00501"/>
    </source>
</evidence>
<keyword evidence="2 7" id="KW-0436">Ligase</keyword>
<dbReference type="GO" id="GO:0070566">
    <property type="term" value="F:adenylyltransferase activity"/>
    <property type="evidence" value="ECO:0007669"/>
    <property type="project" value="TreeGrafter"/>
</dbReference>
<accession>A0AAD1MT68</accession>
<evidence type="ECO:0000313" key="7">
    <source>
        <dbReference type="EMBL" id="BBY15868.1"/>
    </source>
</evidence>
<evidence type="ECO:0000259" key="6">
    <source>
        <dbReference type="Pfam" id="PF23024"/>
    </source>
</evidence>
<evidence type="ECO:0000256" key="1">
    <source>
        <dbReference type="ARBA" id="ARBA00006432"/>
    </source>
</evidence>
<comment type="similarity">
    <text evidence="1">Belongs to the ATP-dependent AMP-binding enzyme family.</text>
</comment>
<name>A0AAD1MT68_9MYCO</name>
<keyword evidence="8" id="KW-1185">Reference proteome</keyword>
<evidence type="ECO:0000256" key="2">
    <source>
        <dbReference type="ARBA" id="ARBA00022598"/>
    </source>
</evidence>
<dbReference type="PANTHER" id="PTHR22754:SF32">
    <property type="entry name" value="DISCO-INTERACTING PROTEIN 2"/>
    <property type="match status" value="1"/>
</dbReference>
<dbReference type="AlphaFoldDB" id="A0AAD1MT68"/>
<dbReference type="Pfam" id="PF00501">
    <property type="entry name" value="AMP-binding"/>
    <property type="match status" value="1"/>
</dbReference>
<dbReference type="GO" id="GO:0006633">
    <property type="term" value="P:fatty acid biosynthetic process"/>
    <property type="evidence" value="ECO:0007669"/>
    <property type="project" value="TreeGrafter"/>
</dbReference>
<evidence type="ECO:0000256" key="4">
    <source>
        <dbReference type="ARBA" id="ARBA00023098"/>
    </source>
</evidence>
<dbReference type="FunFam" id="3.40.50.12780:FF:000013">
    <property type="entry name" value="Long-chain-fatty-acid--AMP ligase FadD32"/>
    <property type="match status" value="1"/>
</dbReference>
<dbReference type="Gene3D" id="3.40.50.12780">
    <property type="entry name" value="N-terminal domain of ligase-like"/>
    <property type="match status" value="1"/>
</dbReference>
<dbReference type="EMBL" id="AP022586">
    <property type="protein sequence ID" value="BBY15868.1"/>
    <property type="molecule type" value="Genomic_DNA"/>
</dbReference>
<protein>
    <submittedName>
        <fullName evidence="7">Long-chain-fatty-acid--AMP ligase FadD26</fullName>
    </submittedName>
</protein>
<organism evidence="7 8">
    <name type="scientific">Mycolicibacterium litorale</name>
    <dbReference type="NCBI Taxonomy" id="758802"/>
    <lineage>
        <taxon>Bacteria</taxon>
        <taxon>Bacillati</taxon>
        <taxon>Actinomycetota</taxon>
        <taxon>Actinomycetes</taxon>
        <taxon>Mycobacteriales</taxon>
        <taxon>Mycobacteriaceae</taxon>
        <taxon>Mycolicibacterium</taxon>
    </lineage>
</organism>
<evidence type="ECO:0000256" key="3">
    <source>
        <dbReference type="ARBA" id="ARBA00022832"/>
    </source>
</evidence>
<dbReference type="FunFam" id="3.30.300.30:FF:000016">
    <property type="entry name" value="Fatty-acid-CoA ligase FadD26"/>
    <property type="match status" value="1"/>
</dbReference>
<dbReference type="CDD" id="cd05931">
    <property type="entry name" value="FAAL"/>
    <property type="match status" value="1"/>
</dbReference>
<dbReference type="Pfam" id="PF23024">
    <property type="entry name" value="AMP-dom_DIP2-like"/>
    <property type="match status" value="1"/>
</dbReference>